<keyword evidence="3" id="KW-1185">Reference proteome</keyword>
<dbReference type="InterPro" id="IPR001810">
    <property type="entry name" value="F-box_dom"/>
</dbReference>
<feature type="domain" description="F-box" evidence="1">
    <location>
        <begin position="272"/>
        <end position="310"/>
    </location>
</feature>
<name>A0A2G3ADA1_CAPAN</name>
<protein>
    <recommendedName>
        <fullName evidence="1">F-box domain-containing protein</fullName>
    </recommendedName>
</protein>
<proteinExistence type="predicted"/>
<accession>A0A2G3ADA1</accession>
<dbReference type="STRING" id="4072.A0A2G3ADA1"/>
<evidence type="ECO:0000313" key="2">
    <source>
        <dbReference type="EMBL" id="PHT92229.1"/>
    </source>
</evidence>
<organism evidence="2 3">
    <name type="scientific">Capsicum annuum</name>
    <name type="common">Capsicum pepper</name>
    <dbReference type="NCBI Taxonomy" id="4072"/>
    <lineage>
        <taxon>Eukaryota</taxon>
        <taxon>Viridiplantae</taxon>
        <taxon>Streptophyta</taxon>
        <taxon>Embryophyta</taxon>
        <taxon>Tracheophyta</taxon>
        <taxon>Spermatophyta</taxon>
        <taxon>Magnoliopsida</taxon>
        <taxon>eudicotyledons</taxon>
        <taxon>Gunneridae</taxon>
        <taxon>Pentapetalae</taxon>
        <taxon>asterids</taxon>
        <taxon>lamiids</taxon>
        <taxon>Solanales</taxon>
        <taxon>Solanaceae</taxon>
        <taxon>Solanoideae</taxon>
        <taxon>Capsiceae</taxon>
        <taxon>Capsicum</taxon>
    </lineage>
</organism>
<reference evidence="2 3" key="1">
    <citation type="journal article" date="2014" name="Nat. Genet.">
        <title>Genome sequence of the hot pepper provides insights into the evolution of pungency in Capsicum species.</title>
        <authorList>
            <person name="Kim S."/>
            <person name="Park M."/>
            <person name="Yeom S.I."/>
            <person name="Kim Y.M."/>
            <person name="Lee J.M."/>
            <person name="Lee H.A."/>
            <person name="Seo E."/>
            <person name="Choi J."/>
            <person name="Cheong K."/>
            <person name="Kim K.T."/>
            <person name="Jung K."/>
            <person name="Lee G.W."/>
            <person name="Oh S.K."/>
            <person name="Bae C."/>
            <person name="Kim S.B."/>
            <person name="Lee H.Y."/>
            <person name="Kim S.Y."/>
            <person name="Kim M.S."/>
            <person name="Kang B.C."/>
            <person name="Jo Y.D."/>
            <person name="Yang H.B."/>
            <person name="Jeong H.J."/>
            <person name="Kang W.H."/>
            <person name="Kwon J.K."/>
            <person name="Shin C."/>
            <person name="Lim J.Y."/>
            <person name="Park J.H."/>
            <person name="Huh J.H."/>
            <person name="Kim J.S."/>
            <person name="Kim B.D."/>
            <person name="Cohen O."/>
            <person name="Paran I."/>
            <person name="Suh M.C."/>
            <person name="Lee S.B."/>
            <person name="Kim Y.K."/>
            <person name="Shin Y."/>
            <person name="Noh S.J."/>
            <person name="Park J."/>
            <person name="Seo Y.S."/>
            <person name="Kwon S.Y."/>
            <person name="Kim H.A."/>
            <person name="Park J.M."/>
            <person name="Kim H.J."/>
            <person name="Choi S.B."/>
            <person name="Bosland P.W."/>
            <person name="Reeves G."/>
            <person name="Jo S.H."/>
            <person name="Lee B.W."/>
            <person name="Cho H.T."/>
            <person name="Choi H.S."/>
            <person name="Lee M.S."/>
            <person name="Yu Y."/>
            <person name="Do Choi Y."/>
            <person name="Park B.S."/>
            <person name="van Deynze A."/>
            <person name="Ashrafi H."/>
            <person name="Hill T."/>
            <person name="Kim W.T."/>
            <person name="Pai H.S."/>
            <person name="Ahn H.K."/>
            <person name="Yeam I."/>
            <person name="Giovannoni J.J."/>
            <person name="Rose J.K."/>
            <person name="Sorensen I."/>
            <person name="Lee S.J."/>
            <person name="Kim R.W."/>
            <person name="Choi I.Y."/>
            <person name="Choi B.S."/>
            <person name="Lim J.S."/>
            <person name="Lee Y.H."/>
            <person name="Choi D."/>
        </authorList>
    </citation>
    <scope>NUCLEOTIDE SEQUENCE [LARGE SCALE GENOMIC DNA]</scope>
    <source>
        <strain evidence="3">cv. CM334</strain>
    </source>
</reference>
<evidence type="ECO:0000313" key="3">
    <source>
        <dbReference type="Proteomes" id="UP000222542"/>
    </source>
</evidence>
<dbReference type="PANTHER" id="PTHR31672:SF13">
    <property type="entry name" value="F-BOX PROTEIN CPR30-LIKE"/>
    <property type="match status" value="1"/>
</dbReference>
<dbReference type="Proteomes" id="UP000222542">
    <property type="component" value="Unassembled WGS sequence"/>
</dbReference>
<dbReference type="EMBL" id="AYRZ02000001">
    <property type="protein sequence ID" value="PHT92229.1"/>
    <property type="molecule type" value="Genomic_DNA"/>
</dbReference>
<feature type="domain" description="F-box" evidence="1">
    <location>
        <begin position="17"/>
        <end position="56"/>
    </location>
</feature>
<sequence>MDCEASIPSNSMQDSNLLAEMVAEILSRLPVKSILKFRCVLKSWLALISSPEFIKMHLRISGKKEDTQHILICNNPYFGDKSICKECPVRSLLYDSVAEVFDVNYPTGKAGDNRVIVGSCNGLVFLYHYSEYRVLWNPTTRMYKNLPHFRYRRWGKFPIYGFGYGYGNDELHDYSPVYGFGYDELHDDYKILNTLDSYRKMSLGKNNISFDLANEKWEKMEKPSYGVGETDGEVGEVIFLPHDALSILNPTSDIRAYGSNIQWFGKARLKTTELITKILSRLPVKSLLEFTSVSKAWLALISSPEFINIHLSLSANNKEDTNHMLTVNYRGAYKRNFKEFPVRSLFFDSVTEAFDLDCPIEYDRKYIRILGSCNGLIFLANSEGYSFLWNPTTRKYKTLPYFTSRWKKYIVSYGFGYDELHDDYKVVGVSDNYIMSPNDISDDTEVKIYSLKSDSWTNVDYCDEIFLIKKNVGYCWVTLRDPGLFVDGKVDWANEKWEKVDKPSYGVGETELHVGKLGSDLCVFTDYKGSHLCVWVMSELIQRDLDCPIEYDRKYIRILGSCNGLIFLANSEGYSFLWNPTTRKYKTLPYFTSRWKTYLVKYGFGYDELHDDYKVVGVSYKFIMRPNDISDDTEVKIYSLKSDSWTNVDYCDEAFLIKKNVGYGGEVLHHDGVFVNGKVH</sequence>
<dbReference type="SUPFAM" id="SSF81383">
    <property type="entry name" value="F-box domain"/>
    <property type="match status" value="2"/>
</dbReference>
<dbReference type="PANTHER" id="PTHR31672">
    <property type="entry name" value="BNACNNG10540D PROTEIN"/>
    <property type="match status" value="1"/>
</dbReference>
<evidence type="ECO:0000259" key="1">
    <source>
        <dbReference type="SMART" id="SM00256"/>
    </source>
</evidence>
<reference evidence="2 3" key="2">
    <citation type="journal article" date="2017" name="Genome Biol.">
        <title>New reference genome sequences of hot pepper reveal the massive evolution of plant disease-resistance genes by retroduplication.</title>
        <authorList>
            <person name="Kim S."/>
            <person name="Park J."/>
            <person name="Yeom S.I."/>
            <person name="Kim Y.M."/>
            <person name="Seo E."/>
            <person name="Kim K.T."/>
            <person name="Kim M.S."/>
            <person name="Lee J.M."/>
            <person name="Cheong K."/>
            <person name="Shin H.S."/>
            <person name="Kim S.B."/>
            <person name="Han K."/>
            <person name="Lee J."/>
            <person name="Park M."/>
            <person name="Lee H.A."/>
            <person name="Lee H.Y."/>
            <person name="Lee Y."/>
            <person name="Oh S."/>
            <person name="Lee J.H."/>
            <person name="Choi E."/>
            <person name="Choi E."/>
            <person name="Lee S.E."/>
            <person name="Jeon J."/>
            <person name="Kim H."/>
            <person name="Choi G."/>
            <person name="Song H."/>
            <person name="Lee J."/>
            <person name="Lee S.C."/>
            <person name="Kwon J.K."/>
            <person name="Lee H.Y."/>
            <person name="Koo N."/>
            <person name="Hong Y."/>
            <person name="Kim R.W."/>
            <person name="Kang W.H."/>
            <person name="Huh J.H."/>
            <person name="Kang B.C."/>
            <person name="Yang T.J."/>
            <person name="Lee Y.H."/>
            <person name="Bennetzen J.L."/>
            <person name="Choi D."/>
        </authorList>
    </citation>
    <scope>NUCLEOTIDE SEQUENCE [LARGE SCALE GENOMIC DNA]</scope>
    <source>
        <strain evidence="3">cv. CM334</strain>
    </source>
</reference>
<dbReference type="Gene3D" id="1.20.1280.50">
    <property type="match status" value="1"/>
</dbReference>
<dbReference type="OMA" id="CPIEYDR"/>
<dbReference type="InterPro" id="IPR036047">
    <property type="entry name" value="F-box-like_dom_sf"/>
</dbReference>
<dbReference type="Pfam" id="PF08268">
    <property type="entry name" value="FBA_3"/>
    <property type="match status" value="2"/>
</dbReference>
<dbReference type="Pfam" id="PF00646">
    <property type="entry name" value="F-box"/>
    <property type="match status" value="2"/>
</dbReference>
<dbReference type="NCBIfam" id="TIGR01640">
    <property type="entry name" value="F_box_assoc_1"/>
    <property type="match status" value="2"/>
</dbReference>
<comment type="caution">
    <text evidence="2">The sequence shown here is derived from an EMBL/GenBank/DDBJ whole genome shotgun (WGS) entry which is preliminary data.</text>
</comment>
<dbReference type="SMART" id="SM00256">
    <property type="entry name" value="FBOX"/>
    <property type="match status" value="2"/>
</dbReference>
<dbReference type="CDD" id="cd22157">
    <property type="entry name" value="F-box_AtFBW1-like"/>
    <property type="match status" value="2"/>
</dbReference>
<dbReference type="InterPro" id="IPR013187">
    <property type="entry name" value="F-box-assoc_dom_typ3"/>
</dbReference>
<dbReference type="InterPro" id="IPR050796">
    <property type="entry name" value="SCF_F-box_component"/>
</dbReference>
<dbReference type="Gramene" id="PHT92229">
    <property type="protein sequence ID" value="PHT92229"/>
    <property type="gene ID" value="T459_00111"/>
</dbReference>
<gene>
    <name evidence="2" type="ORF">T459_00111</name>
</gene>
<dbReference type="AlphaFoldDB" id="A0A2G3ADA1"/>
<dbReference type="InterPro" id="IPR017451">
    <property type="entry name" value="F-box-assoc_interact_dom"/>
</dbReference>